<keyword evidence="4" id="KW-0378">Hydrolase</keyword>
<evidence type="ECO:0000313" key="11">
    <source>
        <dbReference type="Proteomes" id="UP000887159"/>
    </source>
</evidence>
<evidence type="ECO:0000313" key="10">
    <source>
        <dbReference type="EMBL" id="GFY35689.1"/>
    </source>
</evidence>
<dbReference type="Gene3D" id="3.30.70.270">
    <property type="match status" value="2"/>
</dbReference>
<sequence>MQADQWMTPDELGKACDIFFISKNRSLHDSRNPNTFKSKNDDVYSKNRANMGDTNQFQRKFPKHNQSIRADKTVSCYICGGPHFARNCTKKTMNSEKRNTDTGHAVNQIETSISNQNDFLFNELQYIDVIVDEIPLRATLDSGANSVIINSKYVSEGKRIHSQIVLTSCFGEKRSANVSEFTISLKGGEKKKNTSGSVQDRGSNIVTLEGGENDVDLTGSVTNSGKNTDGSNFFLLKVSETFDECLYDVSHISNSGIRDKVQTLIENYCPNKTETTALKMKIILSDEKPIAQRSRRLSLPEKSEVEKQIDEWLEQGIIRESCSDFSSPVVVCKKKDGTTRLCIDYRKLNKKIVKDRYPLPIIEEVLDKLGNGKIFTTLDLKNAFFHVDVDEASRKYIAFVTETGQYEFLKVPFGLSISSNYFQRYINYVFRELLRDGTLIIYLDDIIIPATDEKEACKKLARVLETASRYGIELNLKKCQFLQGKINFLGHVIQNGIIQPSAEKTVAVCNFPEPKNAKDVQSFLGLTGYFRKYIPSCAMIARPLSDLLRGTNPFEFGYVQKVAFQNLKNALSSEPVLHLFKEGAKLELHTDACKLGLGAVLLQQSEDGRFYPIHYVSKKTSIQEEKLCSYELEVLAVIEALKKFRNYLLGRRFRIQTDCAAFAKTLDKKELTPKMARWSIFLTDFDYEVVHRPAKQMQHVDALSRHPVMLVTSDELTYKIVNAQESDEYIRTIKKLLQEGKTSEFIVSNKILYKISEDQELLVVPEMMQVDVIKKAHSFGHFAATKTEELVKRDYYFPNMRKCIENVMKNCVECILVNKKRGKGEGFLNPIPKEDLPLSTYHVDFIGPLPTTNKNYNHIFTVIDAFTKFTWLYPTKSTTAQEVIERLKLQQKTFGNPSRVISDKGGAFRSKEFEDYCADEQISNVQITTGVPRGNGQVERIHGVLIPVLTKMSIEDPTKWFRHVDSLQRVLNSVPSRITKYSPFELLIGVKMKNPEDVMIRNLLEEESQEQLFQHRDNLRREAKQNILKIQEENRRTYNRKRKEAHLYKKGDLVVIMRTQFGNKLKLRIKYFGPYQVTKVKPHDRYDVAKIGDHEGPNVTSASADQMKPWTWH</sequence>
<comment type="caution">
    <text evidence="10">The sequence shown here is derived from an EMBL/GenBank/DDBJ whole genome shotgun (WGS) entry which is preliminary data.</text>
</comment>
<dbReference type="SUPFAM" id="SSF53098">
    <property type="entry name" value="Ribonuclease H-like"/>
    <property type="match status" value="1"/>
</dbReference>
<dbReference type="CDD" id="cd01647">
    <property type="entry name" value="RT_LTR"/>
    <property type="match status" value="1"/>
</dbReference>
<accession>A0A8X7BMK0</accession>
<dbReference type="Pfam" id="PF00078">
    <property type="entry name" value="RVT_1"/>
    <property type="match status" value="1"/>
</dbReference>
<reference evidence="10" key="1">
    <citation type="submission" date="2020-08" db="EMBL/GenBank/DDBJ databases">
        <title>Multicomponent nature underlies the extraordinary mechanical properties of spider dragline silk.</title>
        <authorList>
            <person name="Kono N."/>
            <person name="Nakamura H."/>
            <person name="Mori M."/>
            <person name="Yoshida Y."/>
            <person name="Ohtoshi R."/>
            <person name="Malay A.D."/>
            <person name="Moran D.A.P."/>
            <person name="Tomita M."/>
            <person name="Numata K."/>
            <person name="Arakawa K."/>
        </authorList>
    </citation>
    <scope>NUCLEOTIDE SEQUENCE</scope>
</reference>
<dbReference type="InterPro" id="IPR050951">
    <property type="entry name" value="Retrovirus_Pol_polyprotein"/>
</dbReference>
<evidence type="ECO:0000256" key="5">
    <source>
        <dbReference type="ARBA" id="ARBA00022918"/>
    </source>
</evidence>
<dbReference type="GO" id="GO:0003964">
    <property type="term" value="F:RNA-directed DNA polymerase activity"/>
    <property type="evidence" value="ECO:0007669"/>
    <property type="project" value="UniProtKB-KW"/>
</dbReference>
<dbReference type="AlphaFoldDB" id="A0A8X7BMK0"/>
<name>A0A8X7BMK0_TRICX</name>
<organism evidence="10 11">
    <name type="scientific">Trichonephila clavipes</name>
    <name type="common">Golden silk orbweaver</name>
    <name type="synonym">Nephila clavipes</name>
    <dbReference type="NCBI Taxonomy" id="2585209"/>
    <lineage>
        <taxon>Eukaryota</taxon>
        <taxon>Metazoa</taxon>
        <taxon>Ecdysozoa</taxon>
        <taxon>Arthropoda</taxon>
        <taxon>Chelicerata</taxon>
        <taxon>Arachnida</taxon>
        <taxon>Araneae</taxon>
        <taxon>Araneomorphae</taxon>
        <taxon>Entelegynae</taxon>
        <taxon>Araneoidea</taxon>
        <taxon>Nephilidae</taxon>
        <taxon>Trichonephila</taxon>
    </lineage>
</organism>
<keyword evidence="5" id="KW-0695">RNA-directed DNA polymerase</keyword>
<protein>
    <recommendedName>
        <fullName evidence="1">RNA-directed DNA polymerase</fullName>
        <ecNumber evidence="1">2.7.7.49</ecNumber>
    </recommendedName>
</protein>
<feature type="domain" description="Reverse transcriptase" evidence="8">
    <location>
        <begin position="313"/>
        <end position="493"/>
    </location>
</feature>
<dbReference type="Gene3D" id="3.10.10.10">
    <property type="entry name" value="HIV Type 1 Reverse Transcriptase, subunit A, domain 1"/>
    <property type="match status" value="1"/>
</dbReference>
<dbReference type="InterPro" id="IPR000477">
    <property type="entry name" value="RT_dom"/>
</dbReference>
<dbReference type="InterPro" id="IPR012337">
    <property type="entry name" value="RNaseH-like_sf"/>
</dbReference>
<dbReference type="Pfam" id="PF00665">
    <property type="entry name" value="rve"/>
    <property type="match status" value="1"/>
</dbReference>
<dbReference type="FunFam" id="3.30.70.270:FF:000020">
    <property type="entry name" value="Transposon Tf2-6 polyprotein-like Protein"/>
    <property type="match status" value="1"/>
</dbReference>
<dbReference type="SUPFAM" id="SSF56672">
    <property type="entry name" value="DNA/RNA polymerases"/>
    <property type="match status" value="1"/>
</dbReference>
<feature type="region of interest" description="Disordered" evidence="7">
    <location>
        <begin position="1090"/>
        <end position="1113"/>
    </location>
</feature>
<dbReference type="PANTHER" id="PTHR37984:SF5">
    <property type="entry name" value="PROTEIN NYNRIN-LIKE"/>
    <property type="match status" value="1"/>
</dbReference>
<keyword evidence="2" id="KW-0548">Nucleotidyltransferase</keyword>
<evidence type="ECO:0000256" key="2">
    <source>
        <dbReference type="ARBA" id="ARBA00022695"/>
    </source>
</evidence>
<dbReference type="InterPro" id="IPR001584">
    <property type="entry name" value="Integrase_cat-core"/>
</dbReference>
<evidence type="ECO:0000256" key="3">
    <source>
        <dbReference type="ARBA" id="ARBA00022722"/>
    </source>
</evidence>
<feature type="domain" description="Integrase catalytic" evidence="9">
    <location>
        <begin position="833"/>
        <end position="991"/>
    </location>
</feature>
<evidence type="ECO:0000256" key="6">
    <source>
        <dbReference type="ARBA" id="ARBA00023268"/>
    </source>
</evidence>
<dbReference type="FunFam" id="3.10.20.370:FF:000001">
    <property type="entry name" value="Retrovirus-related Pol polyprotein from transposon 17.6-like protein"/>
    <property type="match status" value="1"/>
</dbReference>
<dbReference type="EMBL" id="BMAU01021433">
    <property type="protein sequence ID" value="GFY35689.1"/>
    <property type="molecule type" value="Genomic_DNA"/>
</dbReference>
<dbReference type="EC" id="2.7.7.49" evidence="1"/>
<dbReference type="GO" id="GO:0004519">
    <property type="term" value="F:endonuclease activity"/>
    <property type="evidence" value="ECO:0007669"/>
    <property type="project" value="UniProtKB-KW"/>
</dbReference>
<keyword evidence="6" id="KW-0511">Multifunctional enzyme</keyword>
<dbReference type="InterPro" id="IPR041588">
    <property type="entry name" value="Integrase_H2C2"/>
</dbReference>
<dbReference type="GO" id="GO:0042575">
    <property type="term" value="C:DNA polymerase complex"/>
    <property type="evidence" value="ECO:0007669"/>
    <property type="project" value="UniProtKB-ARBA"/>
</dbReference>
<dbReference type="PROSITE" id="PS50878">
    <property type="entry name" value="RT_POL"/>
    <property type="match status" value="1"/>
</dbReference>
<dbReference type="InterPro" id="IPR041577">
    <property type="entry name" value="RT_RNaseH_2"/>
</dbReference>
<evidence type="ECO:0000256" key="4">
    <source>
        <dbReference type="ARBA" id="ARBA00022759"/>
    </source>
</evidence>
<keyword evidence="2" id="KW-0808">Transferase</keyword>
<evidence type="ECO:0000259" key="8">
    <source>
        <dbReference type="PROSITE" id="PS50878"/>
    </source>
</evidence>
<dbReference type="PROSITE" id="PS50994">
    <property type="entry name" value="INTEGRASE"/>
    <property type="match status" value="1"/>
</dbReference>
<evidence type="ECO:0000256" key="1">
    <source>
        <dbReference type="ARBA" id="ARBA00012493"/>
    </source>
</evidence>
<proteinExistence type="predicted"/>
<dbReference type="Proteomes" id="UP000887159">
    <property type="component" value="Unassembled WGS sequence"/>
</dbReference>
<dbReference type="CDD" id="cd09274">
    <property type="entry name" value="RNase_HI_RT_Ty3"/>
    <property type="match status" value="1"/>
</dbReference>
<evidence type="ECO:0000259" key="9">
    <source>
        <dbReference type="PROSITE" id="PS50994"/>
    </source>
</evidence>
<dbReference type="GO" id="GO:0003676">
    <property type="term" value="F:nucleic acid binding"/>
    <property type="evidence" value="ECO:0007669"/>
    <property type="project" value="InterPro"/>
</dbReference>
<dbReference type="InterPro" id="IPR036397">
    <property type="entry name" value="RNaseH_sf"/>
</dbReference>
<dbReference type="Pfam" id="PF17919">
    <property type="entry name" value="RT_RNaseH_2"/>
    <property type="match status" value="1"/>
</dbReference>
<dbReference type="Pfam" id="PF17921">
    <property type="entry name" value="Integrase_H2C2"/>
    <property type="match status" value="1"/>
</dbReference>
<evidence type="ECO:0000256" key="7">
    <source>
        <dbReference type="SAM" id="MobiDB-lite"/>
    </source>
</evidence>
<dbReference type="InterPro" id="IPR043502">
    <property type="entry name" value="DNA/RNA_pol_sf"/>
</dbReference>
<gene>
    <name evidence="10" type="primary">Tf2-8</name>
    <name evidence="10" type="ORF">TNCV_2619811</name>
</gene>
<keyword evidence="4" id="KW-0255">Endonuclease</keyword>
<dbReference type="Gene3D" id="3.30.420.10">
    <property type="entry name" value="Ribonuclease H-like superfamily/Ribonuclease H"/>
    <property type="match status" value="1"/>
</dbReference>
<dbReference type="GO" id="GO:0015074">
    <property type="term" value="P:DNA integration"/>
    <property type="evidence" value="ECO:0007669"/>
    <property type="project" value="InterPro"/>
</dbReference>
<keyword evidence="11" id="KW-1185">Reference proteome</keyword>
<keyword evidence="3" id="KW-0540">Nuclease</keyword>
<dbReference type="PANTHER" id="PTHR37984">
    <property type="entry name" value="PROTEIN CBG26694"/>
    <property type="match status" value="1"/>
</dbReference>
<dbReference type="Gene3D" id="1.10.340.70">
    <property type="match status" value="1"/>
</dbReference>
<dbReference type="InterPro" id="IPR043128">
    <property type="entry name" value="Rev_trsase/Diguanyl_cyclase"/>
</dbReference>